<protein>
    <submittedName>
        <fullName evidence="1">Uncharacterized protein</fullName>
    </submittedName>
</protein>
<dbReference type="KEGG" id="cpf:CPF_0104"/>
<dbReference type="EMBL" id="CP000246">
    <property type="protein sequence ID" value="ABG82770.1"/>
    <property type="molecule type" value="Genomic_DNA"/>
</dbReference>
<dbReference type="HOGENOM" id="CLU_2381139_0_0_9"/>
<dbReference type="PaxDb" id="195103-CPF_0104"/>
<organism evidence="1 2">
    <name type="scientific">Clostridium perfringens (strain ATCC 13124 / DSM 756 / JCM 1290 / NCIMB 6125 / NCTC 8237 / Type A)</name>
    <dbReference type="NCBI Taxonomy" id="195103"/>
    <lineage>
        <taxon>Bacteria</taxon>
        <taxon>Bacillati</taxon>
        <taxon>Bacillota</taxon>
        <taxon>Clostridia</taxon>
        <taxon>Eubacteriales</taxon>
        <taxon>Clostridiaceae</taxon>
        <taxon>Clostridium</taxon>
    </lineage>
</organism>
<evidence type="ECO:0000313" key="1">
    <source>
        <dbReference type="EMBL" id="ABG82770.1"/>
    </source>
</evidence>
<dbReference type="GeneID" id="93000585"/>
<sequence>MAVDQNSLERRTCCNIHKIVLTLEKGFSSMESLKYAVITHLQNEGYRCNDTKNNIGDYPLLKINANDFLLTIKDIDENSLNFEDCSEVVLVPHH</sequence>
<dbReference type="AlphaFoldDB" id="A0A0H2YPP5"/>
<reference evidence="1 2" key="1">
    <citation type="journal article" date="2006" name="Genome Res.">
        <title>Skewed genomic variability in strains of the toxigenic bacterial pathogen, Clostridium perfringens.</title>
        <authorList>
            <person name="Myers G.S."/>
            <person name="Rasko D.A."/>
            <person name="Cheung J.K."/>
            <person name="Ravel J."/>
            <person name="Seshadri R."/>
            <person name="Deboy R.T."/>
            <person name="Ren Q."/>
            <person name="Varga J."/>
            <person name="Awad M.M."/>
            <person name="Brinkac L.M."/>
            <person name="Daugherty S.C."/>
            <person name="Haft D.H."/>
            <person name="Dodson R.J."/>
            <person name="Madupu R."/>
            <person name="Nelson W.C."/>
            <person name="Rosovitz M.J."/>
            <person name="Sullivan S.A."/>
            <person name="Khouri H."/>
            <person name="Dimitrov G.I."/>
            <person name="Watkins K.L."/>
            <person name="Mulligan S."/>
            <person name="Benton J."/>
            <person name="Radune D."/>
            <person name="Fisher D.J."/>
            <person name="Atkins H.S."/>
            <person name="Hiscox T."/>
            <person name="Jost B.H."/>
            <person name="Billington S.J."/>
            <person name="Songer J.G."/>
            <person name="McClane B.A."/>
            <person name="Titball R.W."/>
            <person name="Rood J.I."/>
            <person name="Melville S.B."/>
            <person name="Paulsen I.T."/>
        </authorList>
    </citation>
    <scope>NUCLEOTIDE SEQUENCE [LARGE SCALE GENOMIC DNA]</scope>
    <source>
        <strain evidence="2">ATCC 13124 / DSM 756 / JCM 1290 / NCIMB 6125 / NCTC 8237 / S 107 / Type A</strain>
    </source>
</reference>
<evidence type="ECO:0000313" key="2">
    <source>
        <dbReference type="Proteomes" id="UP000001823"/>
    </source>
</evidence>
<name>A0A0H2YPP5_CLOP1</name>
<gene>
    <name evidence="1" type="ordered locus">CPF_0104</name>
</gene>
<dbReference type="RefSeq" id="WP_003448604.1">
    <property type="nucleotide sequence ID" value="NC_008261.1"/>
</dbReference>
<proteinExistence type="predicted"/>
<dbReference type="Proteomes" id="UP000001823">
    <property type="component" value="Chromosome"/>
</dbReference>
<accession>A0A0H2YPP5</accession>
<keyword evidence="2" id="KW-1185">Reference proteome</keyword>